<dbReference type="Proteomes" id="UP000092445">
    <property type="component" value="Unassembled WGS sequence"/>
</dbReference>
<name>A0A1A9ZQ35_GLOPL</name>
<proteinExistence type="predicted"/>
<feature type="compositionally biased region" description="Basic residues" evidence="1">
    <location>
        <begin position="129"/>
        <end position="142"/>
    </location>
</feature>
<feature type="region of interest" description="Disordered" evidence="1">
    <location>
        <begin position="76"/>
        <end position="142"/>
    </location>
</feature>
<feature type="compositionally biased region" description="Polar residues" evidence="1">
    <location>
        <begin position="76"/>
        <end position="88"/>
    </location>
</feature>
<dbReference type="EnsemblMetazoa" id="GPAI021522-RA">
    <property type="protein sequence ID" value="GPAI021522-PA"/>
    <property type="gene ID" value="GPAI021522"/>
</dbReference>
<dbReference type="VEuPathDB" id="VectorBase:GPAI021522"/>
<reference evidence="2" key="2">
    <citation type="submission" date="2020-05" db="UniProtKB">
        <authorList>
            <consortium name="EnsemblMetazoa"/>
        </authorList>
    </citation>
    <scope>IDENTIFICATION</scope>
    <source>
        <strain evidence="2">IAEA</strain>
    </source>
</reference>
<evidence type="ECO:0000256" key="1">
    <source>
        <dbReference type="SAM" id="MobiDB-lite"/>
    </source>
</evidence>
<evidence type="ECO:0000313" key="3">
    <source>
        <dbReference type="Proteomes" id="UP000092445"/>
    </source>
</evidence>
<organism evidence="2 3">
    <name type="scientific">Glossina pallidipes</name>
    <name type="common">Tsetse fly</name>
    <dbReference type="NCBI Taxonomy" id="7398"/>
    <lineage>
        <taxon>Eukaryota</taxon>
        <taxon>Metazoa</taxon>
        <taxon>Ecdysozoa</taxon>
        <taxon>Arthropoda</taxon>
        <taxon>Hexapoda</taxon>
        <taxon>Insecta</taxon>
        <taxon>Pterygota</taxon>
        <taxon>Neoptera</taxon>
        <taxon>Endopterygota</taxon>
        <taxon>Diptera</taxon>
        <taxon>Brachycera</taxon>
        <taxon>Muscomorpha</taxon>
        <taxon>Hippoboscoidea</taxon>
        <taxon>Glossinidae</taxon>
        <taxon>Glossina</taxon>
    </lineage>
</organism>
<evidence type="ECO:0000313" key="2">
    <source>
        <dbReference type="EnsemblMetazoa" id="GPAI021522-PA"/>
    </source>
</evidence>
<dbReference type="AlphaFoldDB" id="A0A1A9ZQ35"/>
<sequence length="336" mass="37468">MNINGIGGYRRQNKTVTDAITAISLAKTQHSNNHSSNELRSCQLLRAQHNNITNFTQTTSTAQGLSTNPEPIAANVDTTRNSGANGPATQRRKAKGTLELRGPPANDPTLRYQKAENSRVSVGNNKSSYRQRHRHMQQRQRRTSFYSPSNMLLLNKTTNTDANCIDYITQGREHCTYIPPTLKDETDMSGRSGSLNIWFGMKSGNWLAISNIRQRVASSSTRSGAADSCGPSITLTHARSLGPHPTGSKTATCSLGGGHIERWSLIMVALIELRWRHVLLVWIARCCVVSSVLPLFFRNAVFKLHLHYCLQQEGQDFIRAFEDALSQNFEWENLSI</sequence>
<accession>A0A1A9ZQ35</accession>
<feature type="compositionally biased region" description="Polar residues" evidence="1">
    <location>
        <begin position="118"/>
        <end position="128"/>
    </location>
</feature>
<protein>
    <submittedName>
        <fullName evidence="2">Uncharacterized protein</fullName>
    </submittedName>
</protein>
<reference evidence="3" key="1">
    <citation type="submission" date="2014-03" db="EMBL/GenBank/DDBJ databases">
        <authorList>
            <person name="Aksoy S."/>
            <person name="Warren W."/>
            <person name="Wilson R.K."/>
        </authorList>
    </citation>
    <scope>NUCLEOTIDE SEQUENCE [LARGE SCALE GENOMIC DNA]</scope>
    <source>
        <strain evidence="3">IAEA</strain>
    </source>
</reference>
<keyword evidence="3" id="KW-1185">Reference proteome</keyword>